<organism evidence="3">
    <name type="scientific">Timema tahoe</name>
    <dbReference type="NCBI Taxonomy" id="61484"/>
    <lineage>
        <taxon>Eukaryota</taxon>
        <taxon>Metazoa</taxon>
        <taxon>Ecdysozoa</taxon>
        <taxon>Arthropoda</taxon>
        <taxon>Hexapoda</taxon>
        <taxon>Insecta</taxon>
        <taxon>Pterygota</taxon>
        <taxon>Neoptera</taxon>
        <taxon>Polyneoptera</taxon>
        <taxon>Phasmatodea</taxon>
        <taxon>Timematodea</taxon>
        <taxon>Timematoidea</taxon>
        <taxon>Timematidae</taxon>
        <taxon>Timema</taxon>
    </lineage>
</organism>
<feature type="transmembrane region" description="Helical" evidence="2">
    <location>
        <begin position="165"/>
        <end position="185"/>
    </location>
</feature>
<protein>
    <submittedName>
        <fullName evidence="3">Uncharacterized protein</fullName>
    </submittedName>
</protein>
<dbReference type="AlphaFoldDB" id="A0A7R9FJI4"/>
<evidence type="ECO:0000313" key="3">
    <source>
        <dbReference type="EMBL" id="CAD7454758.1"/>
    </source>
</evidence>
<evidence type="ECO:0000256" key="1">
    <source>
        <dbReference type="SAM" id="MobiDB-lite"/>
    </source>
</evidence>
<gene>
    <name evidence="3" type="ORF">TTEB3V08_LOCUS2854</name>
</gene>
<evidence type="ECO:0000256" key="2">
    <source>
        <dbReference type="SAM" id="Phobius"/>
    </source>
</evidence>
<name>A0A7R9FJI4_9NEOP</name>
<keyword evidence="2" id="KW-1133">Transmembrane helix</keyword>
<reference evidence="3" key="1">
    <citation type="submission" date="2020-11" db="EMBL/GenBank/DDBJ databases">
        <authorList>
            <person name="Tran Van P."/>
        </authorList>
    </citation>
    <scope>NUCLEOTIDE SEQUENCE</scope>
</reference>
<accession>A0A7R9FJI4</accession>
<sequence length="463" mass="52065">MTDNELKNIQEGKKVQLFRIAIQGAIKTIAGCLRPGFSNYEVRLTGDWFIPSNVVKLRRPPGNPREHIKTLDKQVKLKRKLELQEYVEAQEASMEHRRAIFKSHCLGLCEAKRNMKPSTPLGDNRKIQVSSDSATSPADSPTCMRTQVSTDVACPHRSDRCISSVLNPFAMDLYIAVAAAFIIVVRRCLRTGPYPAMFPIGGRETETLGTLFDLLPPDTRAMFPCIRRQGKHRRSACIWRLSSSGNACNMHSPVSKDTTWLKERNSLKAECLHDGGPILFTQSLGELESMMWQIADFVSPAESIVSLAYGGIIQIDPPVMEAAPHCLKPGPYLNQILICIIQIDPPVMEATPHCLKPGPYLNHILVSLKPGQHLNHILVSLKPGQHLNQILVCIIHIDPPVMEDLRRIFCVSLDGTLYPRRDLESDTRIRYPRPVSVRYRRRIKGSYELRIHVWTCCEPSVAG</sequence>
<dbReference type="EMBL" id="OE000704">
    <property type="protein sequence ID" value="CAD7454758.1"/>
    <property type="molecule type" value="Genomic_DNA"/>
</dbReference>
<feature type="region of interest" description="Disordered" evidence="1">
    <location>
        <begin position="117"/>
        <end position="142"/>
    </location>
</feature>
<proteinExistence type="predicted"/>
<keyword evidence="2" id="KW-0812">Transmembrane</keyword>
<keyword evidence="2" id="KW-0472">Membrane</keyword>
<feature type="compositionally biased region" description="Low complexity" evidence="1">
    <location>
        <begin position="130"/>
        <end position="142"/>
    </location>
</feature>